<gene>
    <name evidence="1" type="ORF">TNCT_357131</name>
</gene>
<dbReference type="EMBL" id="BMAO01022991">
    <property type="protein sequence ID" value="GFQ85898.1"/>
    <property type="molecule type" value="Genomic_DNA"/>
</dbReference>
<accession>A0A8X6FPZ4</accession>
<evidence type="ECO:0000313" key="2">
    <source>
        <dbReference type="Proteomes" id="UP000887116"/>
    </source>
</evidence>
<protein>
    <submittedName>
        <fullName evidence="1">Uncharacterized protein</fullName>
    </submittedName>
</protein>
<keyword evidence="2" id="KW-1185">Reference proteome</keyword>
<name>A0A8X6FPZ4_TRICU</name>
<comment type="caution">
    <text evidence="1">The sequence shown here is derived from an EMBL/GenBank/DDBJ whole genome shotgun (WGS) entry which is preliminary data.</text>
</comment>
<reference evidence="1" key="1">
    <citation type="submission" date="2020-07" db="EMBL/GenBank/DDBJ databases">
        <title>Multicomponent nature underlies the extraordinary mechanical properties of spider dragline silk.</title>
        <authorList>
            <person name="Kono N."/>
            <person name="Nakamura H."/>
            <person name="Mori M."/>
            <person name="Yoshida Y."/>
            <person name="Ohtoshi R."/>
            <person name="Malay A.D."/>
            <person name="Moran D.A.P."/>
            <person name="Tomita M."/>
            <person name="Numata K."/>
            <person name="Arakawa K."/>
        </authorList>
    </citation>
    <scope>NUCLEOTIDE SEQUENCE</scope>
</reference>
<evidence type="ECO:0000313" key="1">
    <source>
        <dbReference type="EMBL" id="GFQ85898.1"/>
    </source>
</evidence>
<dbReference type="Proteomes" id="UP000887116">
    <property type="component" value="Unassembled WGS sequence"/>
</dbReference>
<dbReference type="AlphaFoldDB" id="A0A8X6FPZ4"/>
<feature type="non-terminal residue" evidence="1">
    <location>
        <position position="1"/>
    </location>
</feature>
<organism evidence="1 2">
    <name type="scientific">Trichonephila clavata</name>
    <name type="common">Joro spider</name>
    <name type="synonym">Nephila clavata</name>
    <dbReference type="NCBI Taxonomy" id="2740835"/>
    <lineage>
        <taxon>Eukaryota</taxon>
        <taxon>Metazoa</taxon>
        <taxon>Ecdysozoa</taxon>
        <taxon>Arthropoda</taxon>
        <taxon>Chelicerata</taxon>
        <taxon>Arachnida</taxon>
        <taxon>Araneae</taxon>
        <taxon>Araneomorphae</taxon>
        <taxon>Entelegynae</taxon>
        <taxon>Araneoidea</taxon>
        <taxon>Nephilidae</taxon>
        <taxon>Trichonephila</taxon>
    </lineage>
</organism>
<proteinExistence type="predicted"/>
<sequence>FRFEKGLKLSHSSFKVSDVNEQPLIINSLTMESGFSKFFRSSVRDAEIILRAGQRNITEINILVENSQGSSQIPKSNPQLLHTEI</sequence>